<reference evidence="7 8" key="1">
    <citation type="submission" date="2023-10" db="EMBL/GenBank/DDBJ databases">
        <title>Bacteria for the degradation of biodegradable plastic PBAT(Polybutylene adipate terephthalate).</title>
        <authorList>
            <person name="Weon H.-Y."/>
            <person name="Yeon J."/>
        </authorList>
    </citation>
    <scope>NUCLEOTIDE SEQUENCE [LARGE SCALE GENOMIC DNA]</scope>
    <source>
        <strain evidence="7 8">SBD 7-3</strain>
    </source>
</reference>
<keyword evidence="4 5" id="KW-0472">Membrane</keyword>
<evidence type="ECO:0000256" key="4">
    <source>
        <dbReference type="ARBA" id="ARBA00023136"/>
    </source>
</evidence>
<feature type="transmembrane region" description="Helical" evidence="5">
    <location>
        <begin position="12"/>
        <end position="32"/>
    </location>
</feature>
<feature type="domain" description="TMEM205-like" evidence="6">
    <location>
        <begin position="12"/>
        <end position="111"/>
    </location>
</feature>
<dbReference type="EMBL" id="CP136336">
    <property type="protein sequence ID" value="WOB06352.1"/>
    <property type="molecule type" value="Genomic_DNA"/>
</dbReference>
<sequence>MRVDPRRLAATAAALWAGIILGVGLIAAPAAFAVLQRSVAGAVAGRMFTHEAYVGLAFSALLLWAVRRVARDDAAAGQGSQFSLSFVLVLIALICTVFGHFGVQPMMAAARSGEGMLSFGALHGISTALFGLKGLALVVLAWRLAKPAA</sequence>
<evidence type="ECO:0000256" key="1">
    <source>
        <dbReference type="ARBA" id="ARBA00004370"/>
    </source>
</evidence>
<organism evidence="7 8">
    <name type="scientific">Piscinibacter gummiphilus</name>
    <dbReference type="NCBI Taxonomy" id="946333"/>
    <lineage>
        <taxon>Bacteria</taxon>
        <taxon>Pseudomonadati</taxon>
        <taxon>Pseudomonadota</taxon>
        <taxon>Betaproteobacteria</taxon>
        <taxon>Burkholderiales</taxon>
        <taxon>Sphaerotilaceae</taxon>
        <taxon>Piscinibacter</taxon>
    </lineage>
</organism>
<keyword evidence="3 5" id="KW-1133">Transmembrane helix</keyword>
<dbReference type="Proteomes" id="UP001303946">
    <property type="component" value="Chromosome"/>
</dbReference>
<comment type="subcellular location">
    <subcellularLocation>
        <location evidence="1">Membrane</location>
    </subcellularLocation>
</comment>
<evidence type="ECO:0000313" key="8">
    <source>
        <dbReference type="Proteomes" id="UP001303946"/>
    </source>
</evidence>
<evidence type="ECO:0000313" key="7">
    <source>
        <dbReference type="EMBL" id="WOB06352.1"/>
    </source>
</evidence>
<evidence type="ECO:0000259" key="6">
    <source>
        <dbReference type="Pfam" id="PF13664"/>
    </source>
</evidence>
<keyword evidence="8" id="KW-1185">Reference proteome</keyword>
<feature type="transmembrane region" description="Helical" evidence="5">
    <location>
        <begin position="121"/>
        <end position="145"/>
    </location>
</feature>
<name>A0ABZ0CMY4_9BURK</name>
<feature type="transmembrane region" description="Helical" evidence="5">
    <location>
        <begin position="82"/>
        <end position="101"/>
    </location>
</feature>
<keyword evidence="2 5" id="KW-0812">Transmembrane</keyword>
<evidence type="ECO:0000256" key="3">
    <source>
        <dbReference type="ARBA" id="ARBA00022989"/>
    </source>
</evidence>
<proteinExistence type="predicted"/>
<dbReference type="Pfam" id="PF13664">
    <property type="entry name" value="DUF4149"/>
    <property type="match status" value="1"/>
</dbReference>
<dbReference type="InterPro" id="IPR025423">
    <property type="entry name" value="TMEM205-like"/>
</dbReference>
<evidence type="ECO:0000256" key="2">
    <source>
        <dbReference type="ARBA" id="ARBA00022692"/>
    </source>
</evidence>
<evidence type="ECO:0000256" key="5">
    <source>
        <dbReference type="SAM" id="Phobius"/>
    </source>
</evidence>
<dbReference type="RefSeq" id="WP_316698766.1">
    <property type="nucleotide sequence ID" value="NZ_CP136336.1"/>
</dbReference>
<accession>A0ABZ0CMY4</accession>
<protein>
    <submittedName>
        <fullName evidence="7">DUF4149 domain-containing protein</fullName>
    </submittedName>
</protein>
<feature type="transmembrane region" description="Helical" evidence="5">
    <location>
        <begin position="52"/>
        <end position="70"/>
    </location>
</feature>
<gene>
    <name evidence="7" type="ORF">RXV79_15620</name>
</gene>